<dbReference type="SUPFAM" id="SSF55781">
    <property type="entry name" value="GAF domain-like"/>
    <property type="match status" value="2"/>
</dbReference>
<dbReference type="PANTHER" id="PTHR43156:SF2">
    <property type="entry name" value="STAGE II SPORULATION PROTEIN E"/>
    <property type="match status" value="1"/>
</dbReference>
<name>A0ABN3EYD3_9ACTN</name>
<dbReference type="InterPro" id="IPR013656">
    <property type="entry name" value="PAS_4"/>
</dbReference>
<dbReference type="Gene3D" id="3.30.450.40">
    <property type="match status" value="2"/>
</dbReference>
<feature type="domain" description="GAF" evidence="2">
    <location>
        <begin position="11"/>
        <end position="164"/>
    </location>
</feature>
<dbReference type="SUPFAM" id="SSF55785">
    <property type="entry name" value="PYP-like sensor domain (PAS domain)"/>
    <property type="match status" value="1"/>
</dbReference>
<evidence type="ECO:0000259" key="3">
    <source>
        <dbReference type="SMART" id="SM00091"/>
    </source>
</evidence>
<feature type="domain" description="PPM-type phosphatase" evidence="4">
    <location>
        <begin position="485"/>
        <end position="699"/>
    </location>
</feature>
<dbReference type="SMART" id="SM00091">
    <property type="entry name" value="PAS"/>
    <property type="match status" value="1"/>
</dbReference>
<dbReference type="Pfam" id="PF08448">
    <property type="entry name" value="PAS_4"/>
    <property type="match status" value="1"/>
</dbReference>
<dbReference type="InterPro" id="IPR035965">
    <property type="entry name" value="PAS-like_dom_sf"/>
</dbReference>
<dbReference type="Gene3D" id="3.60.40.10">
    <property type="entry name" value="PPM-type phosphatase domain"/>
    <property type="match status" value="1"/>
</dbReference>
<dbReference type="InterPro" id="IPR052016">
    <property type="entry name" value="Bact_Sigma-Reg"/>
</dbReference>
<keyword evidence="6" id="KW-1185">Reference proteome</keyword>
<dbReference type="Pfam" id="PF07228">
    <property type="entry name" value="SpoIIE"/>
    <property type="match status" value="1"/>
</dbReference>
<dbReference type="InterPro" id="IPR001932">
    <property type="entry name" value="PPM-type_phosphatase-like_dom"/>
</dbReference>
<dbReference type="Pfam" id="PF13185">
    <property type="entry name" value="GAF_2"/>
    <property type="match status" value="2"/>
</dbReference>
<evidence type="ECO:0000259" key="2">
    <source>
        <dbReference type="SMART" id="SM00065"/>
    </source>
</evidence>
<organism evidence="5 6">
    <name type="scientific">Kitasatospora cystarginea</name>
    <dbReference type="NCBI Taxonomy" id="58350"/>
    <lineage>
        <taxon>Bacteria</taxon>
        <taxon>Bacillati</taxon>
        <taxon>Actinomycetota</taxon>
        <taxon>Actinomycetes</taxon>
        <taxon>Kitasatosporales</taxon>
        <taxon>Streptomycetaceae</taxon>
        <taxon>Kitasatospora</taxon>
    </lineage>
</organism>
<dbReference type="InterPro" id="IPR003018">
    <property type="entry name" value="GAF"/>
</dbReference>
<dbReference type="RefSeq" id="WP_344640874.1">
    <property type="nucleotide sequence ID" value="NZ_BAAATR010000054.1"/>
</dbReference>
<evidence type="ECO:0000259" key="4">
    <source>
        <dbReference type="SMART" id="SM00331"/>
    </source>
</evidence>
<proteinExistence type="predicted"/>
<evidence type="ECO:0000313" key="5">
    <source>
        <dbReference type="EMBL" id="GAA2276444.1"/>
    </source>
</evidence>
<protein>
    <submittedName>
        <fullName evidence="5">SpoIIE family protein phosphatase</fullName>
    </submittedName>
</protein>
<gene>
    <name evidence="5" type="ORF">GCM10010430_72990</name>
</gene>
<accession>A0ABN3EYD3</accession>
<dbReference type="PANTHER" id="PTHR43156">
    <property type="entry name" value="STAGE II SPORULATION PROTEIN E-RELATED"/>
    <property type="match status" value="1"/>
</dbReference>
<sequence>MADGEGLEQGLVQDLLDQTLTEAVETLGASSGAIVLLEHGGEVLSLEVTAGIPPEFFSPLRHMRLATATPDPVLEAVRERHLVWVSSSEDLARRYPHVALLLPYPRAHAIVPIATGHTAWGALAVLMSPERSPELSACERRTLTTASGRIATVLQQAADAGAPLRPAYEPRYIPLTSSASANPPAAYLSRLPDGACCLDPHGRITFIDATAADLLGESIPHLLGTRLREALPWLDNPAYEHRLQDSVISQRPTSFTAVRPPDRHLLFQLYPDRTGLSVRINATDGSRPAKAPTDGGAGLDRLNTMRHLVRLAGALAQAATVRDIVELVADHLLVPFRAQGFLLLIPEAGRVHVIGHRGFAPEVVDSLDHTPLTANTPSVLGLTAGVPSFFASREEFRAAYPVSPAIDGGLAAWAFLPLIASKHPLGTCVLGYQQPHRFTSDERTILTTLGALIAQALDRARRYDAEHQLAHGLQARLLPYTLPEIPGLDVAARYLPASHGVDIGGDFYDLIRLTTTEAAAVIGDVQGHNVSAAGLMGQVRTAVHAYAVAGATPGEILARTNRLLTDLDPDLLTSCLYAHLDLAHHNTQLATAGHHPPFLRHPDLHTEILDIPPGPLLGVDPSASYPTTEVALPPTTVLALYTDGLIETPGTDHDTNITKLATVLSHAGHTLDNIADALLDQAHPSGNQGDDTALLLLRVRPTPRAPS</sequence>
<evidence type="ECO:0000313" key="6">
    <source>
        <dbReference type="Proteomes" id="UP001500305"/>
    </source>
</evidence>
<feature type="domain" description="PAS" evidence="3">
    <location>
        <begin position="182"/>
        <end position="248"/>
    </location>
</feature>
<evidence type="ECO:0000256" key="1">
    <source>
        <dbReference type="ARBA" id="ARBA00022801"/>
    </source>
</evidence>
<dbReference type="InterPro" id="IPR029016">
    <property type="entry name" value="GAF-like_dom_sf"/>
</dbReference>
<dbReference type="InterPro" id="IPR000014">
    <property type="entry name" value="PAS"/>
</dbReference>
<dbReference type="SMART" id="SM00065">
    <property type="entry name" value="GAF"/>
    <property type="match status" value="2"/>
</dbReference>
<reference evidence="5 6" key="1">
    <citation type="journal article" date="2019" name="Int. J. Syst. Evol. Microbiol.">
        <title>The Global Catalogue of Microorganisms (GCM) 10K type strain sequencing project: providing services to taxonomists for standard genome sequencing and annotation.</title>
        <authorList>
            <consortium name="The Broad Institute Genomics Platform"/>
            <consortium name="The Broad Institute Genome Sequencing Center for Infectious Disease"/>
            <person name="Wu L."/>
            <person name="Ma J."/>
        </authorList>
    </citation>
    <scope>NUCLEOTIDE SEQUENCE [LARGE SCALE GENOMIC DNA]</scope>
    <source>
        <strain evidence="5 6">JCM 7356</strain>
    </source>
</reference>
<dbReference type="CDD" id="cd00130">
    <property type="entry name" value="PAS"/>
    <property type="match status" value="1"/>
</dbReference>
<feature type="domain" description="GAF" evidence="2">
    <location>
        <begin position="316"/>
        <end position="467"/>
    </location>
</feature>
<dbReference type="SUPFAM" id="SSF81606">
    <property type="entry name" value="PP2C-like"/>
    <property type="match status" value="1"/>
</dbReference>
<keyword evidence="1" id="KW-0378">Hydrolase</keyword>
<dbReference type="Gene3D" id="3.30.450.20">
    <property type="entry name" value="PAS domain"/>
    <property type="match status" value="1"/>
</dbReference>
<dbReference type="InterPro" id="IPR036457">
    <property type="entry name" value="PPM-type-like_dom_sf"/>
</dbReference>
<dbReference type="SMART" id="SM00331">
    <property type="entry name" value="PP2C_SIG"/>
    <property type="match status" value="1"/>
</dbReference>
<dbReference type="Proteomes" id="UP001500305">
    <property type="component" value="Unassembled WGS sequence"/>
</dbReference>
<comment type="caution">
    <text evidence="5">The sequence shown here is derived from an EMBL/GenBank/DDBJ whole genome shotgun (WGS) entry which is preliminary data.</text>
</comment>
<dbReference type="EMBL" id="BAAATR010000054">
    <property type="protein sequence ID" value="GAA2276444.1"/>
    <property type="molecule type" value="Genomic_DNA"/>
</dbReference>